<evidence type="ECO:0000256" key="2">
    <source>
        <dbReference type="ARBA" id="ARBA00004651"/>
    </source>
</evidence>
<comment type="catalytic activity">
    <reaction evidence="12">
        <text>L-alpha-aminoacyl-L-histidine(out) = L-alpha-aminoacyl-L-histidine(in)</text>
        <dbReference type="Rhea" id="RHEA:79375"/>
        <dbReference type="ChEBI" id="CHEBI:229967"/>
    </reaction>
</comment>
<keyword evidence="8" id="KW-0458">Lysosome</keyword>
<feature type="transmembrane region" description="Helical" evidence="26">
    <location>
        <begin position="90"/>
        <end position="109"/>
    </location>
</feature>
<evidence type="ECO:0000256" key="22">
    <source>
        <dbReference type="ARBA" id="ARBA00044985"/>
    </source>
</evidence>
<evidence type="ECO:0000256" key="25">
    <source>
        <dbReference type="ARBA" id="ARBA00046376"/>
    </source>
</evidence>
<dbReference type="OrthoDB" id="9773404at2"/>
<evidence type="ECO:0000313" key="28">
    <source>
        <dbReference type="EMBL" id="SHH49225.1"/>
    </source>
</evidence>
<comment type="catalytic activity">
    <reaction evidence="10">
        <text>L-histidyl-glycine(out) = L-histidyl-glycine(in)</text>
        <dbReference type="Rhea" id="RHEA:79395"/>
        <dbReference type="ChEBI" id="CHEBI:229957"/>
    </reaction>
</comment>
<evidence type="ECO:0000256" key="4">
    <source>
        <dbReference type="ARBA" id="ARBA00022448"/>
    </source>
</evidence>
<sequence>MSKSGEVVLDQSKVKKTLSYRYYMYAILALAYFFVYFHRTSTAVMSQDLIKSFSIQATSLGLLSSMYFYPYAVAQLPAGILADKWGARKTVALFVAVAGLGSIIFGMAPSFEIALVGRAIVGFGVAFIYVPIIRILADWFRKDEFATYSGILLAVGNAGSLAAAAPLVVLMAMMGWRNSMYSVGGISIFIGILTYLIVRNKPEDIGGASIASIEGREVPKVAPKAVGTMEAIKKICKNYNFWTTVIMLSFMYGTIMGFQGLWANSYVMTVYNMTKEQAGKLLSIIPIFMIIGCPLSGVIADKVIKSKKTVVLLGCICYTLTWIPLVFMTDSIGLGMFKVLLALYGFFGGFFVVVYANLKENIDLSMAATATGLLNTFVFLCGALFQQIMSAIIAKNTENGVIAVAGFKSAFIFCFAALLICITVYSTQKKKKAN</sequence>
<evidence type="ECO:0000256" key="18">
    <source>
        <dbReference type="ARBA" id="ARBA00044903"/>
    </source>
</evidence>
<evidence type="ECO:0000313" key="29">
    <source>
        <dbReference type="Proteomes" id="UP000184526"/>
    </source>
</evidence>
<evidence type="ECO:0000256" key="6">
    <source>
        <dbReference type="ARBA" id="ARBA00022989"/>
    </source>
</evidence>
<evidence type="ECO:0000256" key="1">
    <source>
        <dbReference type="ARBA" id="ARBA00004155"/>
    </source>
</evidence>
<comment type="subunit">
    <text evidence="25">Homodimer. Interacts with lysosomal protein GLMP (via lumenal domain); the interaction starts while both proteins are still in the endoplasmic reticulum and is required for stabilization of MFSD1 in lysosomes but has no direct effect on its targeting to lysosomes or transporter activity.</text>
</comment>
<evidence type="ECO:0000256" key="14">
    <source>
        <dbReference type="ARBA" id="ARBA00044893"/>
    </source>
</evidence>
<keyword evidence="29" id="KW-1185">Reference proteome</keyword>
<accession>A0A1M5TEI7</accession>
<evidence type="ECO:0000256" key="13">
    <source>
        <dbReference type="ARBA" id="ARBA00044891"/>
    </source>
</evidence>
<keyword evidence="6 26" id="KW-1133">Transmembrane helix</keyword>
<comment type="catalytic activity">
    <reaction evidence="14">
        <text>L-alpha-aminoacyl-L-lysine(out) = L-alpha-aminoacyl-L-lysine(in)</text>
        <dbReference type="Rhea" id="RHEA:79383"/>
        <dbReference type="ChEBI" id="CHEBI:229966"/>
    </reaction>
</comment>
<dbReference type="InterPro" id="IPR000849">
    <property type="entry name" value="Sugar_P_transporter"/>
</dbReference>
<dbReference type="STRING" id="1121306.SAMN02745196_00550"/>
<evidence type="ECO:0000256" key="10">
    <source>
        <dbReference type="ARBA" id="ARBA00044878"/>
    </source>
</evidence>
<dbReference type="PROSITE" id="PS50850">
    <property type="entry name" value="MFS"/>
    <property type="match status" value="1"/>
</dbReference>
<organism evidence="28 29">
    <name type="scientific">Clostridium collagenovorans DSM 3089</name>
    <dbReference type="NCBI Taxonomy" id="1121306"/>
    <lineage>
        <taxon>Bacteria</taxon>
        <taxon>Bacillati</taxon>
        <taxon>Bacillota</taxon>
        <taxon>Clostridia</taxon>
        <taxon>Eubacteriales</taxon>
        <taxon>Clostridiaceae</taxon>
        <taxon>Clostridium</taxon>
    </lineage>
</organism>
<dbReference type="SUPFAM" id="SSF103473">
    <property type="entry name" value="MFS general substrate transporter"/>
    <property type="match status" value="1"/>
</dbReference>
<dbReference type="Pfam" id="PF07690">
    <property type="entry name" value="MFS_1"/>
    <property type="match status" value="1"/>
</dbReference>
<evidence type="ECO:0000256" key="17">
    <source>
        <dbReference type="ARBA" id="ARBA00044900"/>
    </source>
</evidence>
<evidence type="ECO:0000256" key="23">
    <source>
        <dbReference type="ARBA" id="ARBA00045018"/>
    </source>
</evidence>
<gene>
    <name evidence="28" type="ORF">SAMN02745196_00550</name>
</gene>
<evidence type="ECO:0000256" key="7">
    <source>
        <dbReference type="ARBA" id="ARBA00023136"/>
    </source>
</evidence>
<feature type="transmembrane region" description="Helical" evidence="26">
    <location>
        <begin position="20"/>
        <end position="37"/>
    </location>
</feature>
<evidence type="ECO:0000256" key="21">
    <source>
        <dbReference type="ARBA" id="ARBA00044924"/>
    </source>
</evidence>
<dbReference type="InterPro" id="IPR020846">
    <property type="entry name" value="MFS_dom"/>
</dbReference>
<evidence type="ECO:0000256" key="19">
    <source>
        <dbReference type="ARBA" id="ARBA00044912"/>
    </source>
</evidence>
<comment type="catalytic activity">
    <reaction evidence="16">
        <text>L-arginyl-L-alpha-amino acid(out) = L-arginyl-L-alpha-amino acid(in)</text>
        <dbReference type="Rhea" id="RHEA:79371"/>
        <dbReference type="ChEBI" id="CHEBI:84315"/>
    </reaction>
</comment>
<comment type="catalytic activity">
    <reaction evidence="19">
        <text>L-histidyl-L-alpha-amino acid(out) = L-histidyl-L-alpha-amino acid(in)</text>
        <dbReference type="Rhea" id="RHEA:79379"/>
        <dbReference type="ChEBI" id="CHEBI:229964"/>
    </reaction>
</comment>
<evidence type="ECO:0000256" key="15">
    <source>
        <dbReference type="ARBA" id="ARBA00044898"/>
    </source>
</evidence>
<evidence type="ECO:0000256" key="24">
    <source>
        <dbReference type="ARBA" id="ARBA00045709"/>
    </source>
</evidence>
<evidence type="ECO:0000256" key="9">
    <source>
        <dbReference type="ARBA" id="ARBA00044876"/>
    </source>
</evidence>
<evidence type="ECO:0000256" key="12">
    <source>
        <dbReference type="ARBA" id="ARBA00044884"/>
    </source>
</evidence>
<dbReference type="GO" id="GO:0005886">
    <property type="term" value="C:plasma membrane"/>
    <property type="evidence" value="ECO:0007669"/>
    <property type="project" value="UniProtKB-SubCell"/>
</dbReference>
<feature type="transmembrane region" description="Helical" evidence="26">
    <location>
        <begin position="239"/>
        <end position="261"/>
    </location>
</feature>
<dbReference type="AlphaFoldDB" id="A0A1M5TEI7"/>
<feature type="domain" description="Major facilitator superfamily (MFS) profile" evidence="27">
    <location>
        <begin position="24"/>
        <end position="432"/>
    </location>
</feature>
<proteinExistence type="inferred from homology"/>
<feature type="transmembrane region" description="Helical" evidence="26">
    <location>
        <begin position="149"/>
        <end position="174"/>
    </location>
</feature>
<comment type="catalytic activity">
    <reaction evidence="21">
        <text>L-lysyl-glycine(out) = L-lysyl-glycine(in)</text>
        <dbReference type="Rhea" id="RHEA:79407"/>
        <dbReference type="ChEBI" id="CHEBI:191202"/>
    </reaction>
</comment>
<evidence type="ECO:0000256" key="3">
    <source>
        <dbReference type="ARBA" id="ARBA00008335"/>
    </source>
</evidence>
<comment type="catalytic activity">
    <reaction evidence="20">
        <text>L-alanyl-L-lysine(out) = L-alanyl-L-lysine(in)</text>
        <dbReference type="Rhea" id="RHEA:79415"/>
        <dbReference type="ChEBI" id="CHEBI:192470"/>
    </reaction>
</comment>
<evidence type="ECO:0000259" key="27">
    <source>
        <dbReference type="PROSITE" id="PS50850"/>
    </source>
</evidence>
<comment type="catalytic activity">
    <reaction evidence="17">
        <text>L-lysyl-L-lysine(out) = L-lysyl-L-lysine(in)</text>
        <dbReference type="Rhea" id="RHEA:79403"/>
        <dbReference type="ChEBI" id="CHEBI:229956"/>
    </reaction>
</comment>
<feature type="transmembrane region" description="Helical" evidence="26">
    <location>
        <begin position="281"/>
        <end position="300"/>
    </location>
</feature>
<keyword evidence="4" id="KW-0813">Transport</keyword>
<feature type="transmembrane region" description="Helical" evidence="26">
    <location>
        <begin position="339"/>
        <end position="358"/>
    </location>
</feature>
<evidence type="ECO:0000256" key="26">
    <source>
        <dbReference type="SAM" id="Phobius"/>
    </source>
</evidence>
<evidence type="ECO:0000256" key="5">
    <source>
        <dbReference type="ARBA" id="ARBA00022692"/>
    </source>
</evidence>
<dbReference type="PIRSF" id="PIRSF002808">
    <property type="entry name" value="Hexose_phosphate_transp"/>
    <property type="match status" value="1"/>
</dbReference>
<dbReference type="GO" id="GO:0022857">
    <property type="term" value="F:transmembrane transporter activity"/>
    <property type="evidence" value="ECO:0007669"/>
    <property type="project" value="InterPro"/>
</dbReference>
<dbReference type="GO" id="GO:0005765">
    <property type="term" value="C:lysosomal membrane"/>
    <property type="evidence" value="ECO:0007669"/>
    <property type="project" value="UniProtKB-SubCell"/>
</dbReference>
<evidence type="ECO:0000256" key="8">
    <source>
        <dbReference type="ARBA" id="ARBA00023228"/>
    </source>
</evidence>
<dbReference type="Gene3D" id="1.20.1250.20">
    <property type="entry name" value="MFS general substrate transporter like domains"/>
    <property type="match status" value="2"/>
</dbReference>
<keyword evidence="5 26" id="KW-0812">Transmembrane</keyword>
<comment type="catalytic activity">
    <reaction evidence="11">
        <text>L-alpha-aminoacyl-L-arginine(out) = L-alpha-aminoacyl-L-arginine(in)</text>
        <dbReference type="Rhea" id="RHEA:79367"/>
        <dbReference type="ChEBI" id="CHEBI:229968"/>
    </reaction>
</comment>
<feature type="transmembrane region" description="Helical" evidence="26">
    <location>
        <begin position="400"/>
        <end position="425"/>
    </location>
</feature>
<dbReference type="PANTHER" id="PTHR23512">
    <property type="entry name" value="MAJOR FACILITATOR SUPERFAMILY DOMAIN-CONTAINING PROTEIN 1"/>
    <property type="match status" value="1"/>
</dbReference>
<evidence type="ECO:0000256" key="16">
    <source>
        <dbReference type="ARBA" id="ARBA00044899"/>
    </source>
</evidence>
<feature type="transmembrane region" description="Helical" evidence="26">
    <location>
        <begin position="180"/>
        <end position="198"/>
    </location>
</feature>
<feature type="transmembrane region" description="Helical" evidence="26">
    <location>
        <begin position="115"/>
        <end position="137"/>
    </location>
</feature>
<keyword evidence="7 26" id="KW-0472">Membrane</keyword>
<evidence type="ECO:0000256" key="20">
    <source>
        <dbReference type="ARBA" id="ARBA00044919"/>
    </source>
</evidence>
<feature type="transmembrane region" description="Helical" evidence="26">
    <location>
        <begin position="309"/>
        <end position="327"/>
    </location>
</feature>
<comment type="catalytic activity">
    <reaction evidence="15">
        <text>L-aspartyl-L-lysine(out) = L-aspartyl-L-lysine(in)</text>
        <dbReference type="Rhea" id="RHEA:79411"/>
        <dbReference type="ChEBI" id="CHEBI:229953"/>
    </reaction>
</comment>
<dbReference type="InterPro" id="IPR036259">
    <property type="entry name" value="MFS_trans_sf"/>
</dbReference>
<dbReference type="PANTHER" id="PTHR23512:SF3">
    <property type="entry name" value="MAJOR FACILITATOR SUPERFAMILY DOMAIN-CONTAINING PROTEIN 1"/>
    <property type="match status" value="1"/>
</dbReference>
<comment type="similarity">
    <text evidence="3">Belongs to the major facilitator superfamily.</text>
</comment>
<feature type="transmembrane region" description="Helical" evidence="26">
    <location>
        <begin position="370"/>
        <end position="394"/>
    </location>
</feature>
<dbReference type="RefSeq" id="WP_072829802.1">
    <property type="nucleotide sequence ID" value="NZ_FQXP01000003.1"/>
</dbReference>
<dbReference type="InterPro" id="IPR052187">
    <property type="entry name" value="MFSD1"/>
</dbReference>
<comment type="function">
    <text evidence="24">Lysosomal dipeptide uniporter that selectively exports lysine, arginine or histidine-containing dipeptides with a net positive charge from the lysosome lumen into the cytosol. Could play a role in a specific type of protein O-glycosylation indirectly regulating macrophages migration and tissue invasion. Also essential for liver homeostasis.</text>
</comment>
<name>A0A1M5TEI7_9CLOT</name>
<comment type="catalytic activity">
    <reaction evidence="18">
        <text>L-arginyl-glycine(out) = L-arginyl-glycine(in)</text>
        <dbReference type="Rhea" id="RHEA:79391"/>
        <dbReference type="ChEBI" id="CHEBI:229955"/>
    </reaction>
</comment>
<dbReference type="Proteomes" id="UP000184526">
    <property type="component" value="Unassembled WGS sequence"/>
</dbReference>
<comment type="subcellular location">
    <subcellularLocation>
        <location evidence="2">Cell membrane</location>
        <topology evidence="2">Multi-pass membrane protein</topology>
    </subcellularLocation>
    <subcellularLocation>
        <location evidence="1">Lysosome membrane</location>
        <topology evidence="1">Multi-pass membrane protein</topology>
    </subcellularLocation>
</comment>
<dbReference type="EMBL" id="FQXP01000003">
    <property type="protein sequence ID" value="SHH49225.1"/>
    <property type="molecule type" value="Genomic_DNA"/>
</dbReference>
<protein>
    <recommendedName>
        <fullName evidence="22">Lysosomal dipeptide transporter MFSD1</fullName>
    </recommendedName>
    <alternativeName>
        <fullName evidence="23">Major facilitator superfamily domain-containing protein 1</fullName>
    </alternativeName>
</protein>
<reference evidence="28 29" key="1">
    <citation type="submission" date="2016-11" db="EMBL/GenBank/DDBJ databases">
        <authorList>
            <person name="Jaros S."/>
            <person name="Januszkiewicz K."/>
            <person name="Wedrychowicz H."/>
        </authorList>
    </citation>
    <scope>NUCLEOTIDE SEQUENCE [LARGE SCALE GENOMIC DNA]</scope>
    <source>
        <strain evidence="28 29">DSM 3089</strain>
    </source>
</reference>
<comment type="catalytic activity">
    <reaction evidence="9">
        <text>L-lysyl-L-alanine(out) = L-lysyl-L-alanine(in)</text>
        <dbReference type="Rhea" id="RHEA:79399"/>
        <dbReference type="ChEBI" id="CHEBI:229954"/>
    </reaction>
</comment>
<dbReference type="InterPro" id="IPR011701">
    <property type="entry name" value="MFS"/>
</dbReference>
<comment type="catalytic activity">
    <reaction evidence="13">
        <text>L-lysyl-L-alpha-amino acid(out) = L-lysyl-L-alpha-amino acid(in)</text>
        <dbReference type="Rhea" id="RHEA:79387"/>
        <dbReference type="ChEBI" id="CHEBI:229965"/>
    </reaction>
</comment>
<evidence type="ECO:0000256" key="11">
    <source>
        <dbReference type="ARBA" id="ARBA00044881"/>
    </source>
</evidence>